<dbReference type="Proteomes" id="UP000257045">
    <property type="component" value="Unassembled WGS sequence"/>
</dbReference>
<keyword evidence="7" id="KW-1185">Reference proteome</keyword>
<dbReference type="GO" id="GO:0005829">
    <property type="term" value="C:cytosol"/>
    <property type="evidence" value="ECO:0007669"/>
    <property type="project" value="TreeGrafter"/>
</dbReference>
<dbReference type="InterPro" id="IPR035956">
    <property type="entry name" value="RimP_N_sf"/>
</dbReference>
<name>A0A3D8J2L1_9HELI</name>
<dbReference type="HAMAP" id="MF_01077">
    <property type="entry name" value="RimP"/>
    <property type="match status" value="1"/>
</dbReference>
<comment type="function">
    <text evidence="3">Required for maturation of 30S ribosomal subunits.</text>
</comment>
<organism evidence="6 7">
    <name type="scientific">Helicobacter brantae</name>
    <dbReference type="NCBI Taxonomy" id="375927"/>
    <lineage>
        <taxon>Bacteria</taxon>
        <taxon>Pseudomonadati</taxon>
        <taxon>Campylobacterota</taxon>
        <taxon>Epsilonproteobacteria</taxon>
        <taxon>Campylobacterales</taxon>
        <taxon>Helicobacteraceae</taxon>
        <taxon>Helicobacter</taxon>
    </lineage>
</organism>
<feature type="domain" description="Ribosome maturation factor RimP C-terminal" evidence="5">
    <location>
        <begin position="84"/>
        <end position="141"/>
    </location>
</feature>
<evidence type="ECO:0000313" key="6">
    <source>
        <dbReference type="EMBL" id="RDU71738.1"/>
    </source>
</evidence>
<sequence>MITPALEEKLAKYIKGCDCELYDIVMLKEFNQDILRIYITSKEGITLDKCQEVSNLISPLLDVEVPIASKYILEVSSPGIERVLKKPSHFALSLGERVEVKMMDKTILEGVLQECDDEGFVIDSQKIPYSQTKKVKTIFQW</sequence>
<evidence type="ECO:0000256" key="3">
    <source>
        <dbReference type="HAMAP-Rule" id="MF_01077"/>
    </source>
</evidence>
<feature type="domain" description="Ribosome maturation factor RimP N-terminal" evidence="4">
    <location>
        <begin position="11"/>
        <end position="81"/>
    </location>
</feature>
<accession>A0A3D8J2L1</accession>
<dbReference type="SUPFAM" id="SSF74942">
    <property type="entry name" value="YhbC-like, C-terminal domain"/>
    <property type="match status" value="1"/>
</dbReference>
<dbReference type="SUPFAM" id="SSF75420">
    <property type="entry name" value="YhbC-like, N-terminal domain"/>
    <property type="match status" value="1"/>
</dbReference>
<evidence type="ECO:0000256" key="1">
    <source>
        <dbReference type="ARBA" id="ARBA00022490"/>
    </source>
</evidence>
<reference evidence="6 7" key="1">
    <citation type="submission" date="2018-04" db="EMBL/GenBank/DDBJ databases">
        <title>Novel Campyloabacter and Helicobacter Species and Strains.</title>
        <authorList>
            <person name="Mannion A.J."/>
            <person name="Shen Z."/>
            <person name="Fox J.G."/>
        </authorList>
    </citation>
    <scope>NUCLEOTIDE SEQUENCE [LARGE SCALE GENOMIC DNA]</scope>
    <source>
        <strain evidence="6 7">MIT 04-9366</strain>
    </source>
</reference>
<gene>
    <name evidence="3" type="primary">rimP</name>
    <name evidence="6" type="ORF">CQA58_01485</name>
</gene>
<comment type="similarity">
    <text evidence="3">Belongs to the RimP family.</text>
</comment>
<proteinExistence type="inferred from homology"/>
<dbReference type="Pfam" id="PF17384">
    <property type="entry name" value="DUF150_C"/>
    <property type="match status" value="1"/>
</dbReference>
<dbReference type="RefSeq" id="WP_115568948.1">
    <property type="nucleotide sequence ID" value="NZ_NXLV01000002.1"/>
</dbReference>
<evidence type="ECO:0000313" key="7">
    <source>
        <dbReference type="Proteomes" id="UP000257045"/>
    </source>
</evidence>
<dbReference type="AlphaFoldDB" id="A0A3D8J2L1"/>
<dbReference type="Gene3D" id="3.30.300.70">
    <property type="entry name" value="RimP-like superfamily, N-terminal"/>
    <property type="match status" value="1"/>
</dbReference>
<dbReference type="PANTHER" id="PTHR33867:SF1">
    <property type="entry name" value="RIBOSOME MATURATION FACTOR RIMP"/>
    <property type="match status" value="1"/>
</dbReference>
<comment type="caution">
    <text evidence="6">The sequence shown here is derived from an EMBL/GenBank/DDBJ whole genome shotgun (WGS) entry which is preliminary data.</text>
</comment>
<dbReference type="InterPro" id="IPR028989">
    <property type="entry name" value="RimP_N"/>
</dbReference>
<dbReference type="OrthoDB" id="9805006at2"/>
<dbReference type="InterPro" id="IPR028998">
    <property type="entry name" value="RimP_C"/>
</dbReference>
<evidence type="ECO:0000256" key="2">
    <source>
        <dbReference type="ARBA" id="ARBA00022517"/>
    </source>
</evidence>
<evidence type="ECO:0000259" key="5">
    <source>
        <dbReference type="Pfam" id="PF17384"/>
    </source>
</evidence>
<keyword evidence="1 3" id="KW-0963">Cytoplasm</keyword>
<dbReference type="GO" id="GO:0000028">
    <property type="term" value="P:ribosomal small subunit assembly"/>
    <property type="evidence" value="ECO:0007669"/>
    <property type="project" value="TreeGrafter"/>
</dbReference>
<dbReference type="EMBL" id="NXLV01000002">
    <property type="protein sequence ID" value="RDU71738.1"/>
    <property type="molecule type" value="Genomic_DNA"/>
</dbReference>
<dbReference type="FunFam" id="3.30.300.70:FF:000001">
    <property type="entry name" value="Ribosome maturation factor RimP"/>
    <property type="match status" value="1"/>
</dbReference>
<keyword evidence="2 3" id="KW-0690">Ribosome biogenesis</keyword>
<dbReference type="InterPro" id="IPR003728">
    <property type="entry name" value="Ribosome_maturation_RimP"/>
</dbReference>
<dbReference type="GO" id="GO:0006412">
    <property type="term" value="P:translation"/>
    <property type="evidence" value="ECO:0007669"/>
    <property type="project" value="TreeGrafter"/>
</dbReference>
<protein>
    <recommendedName>
        <fullName evidence="3">Ribosome maturation factor RimP</fullName>
    </recommendedName>
</protein>
<comment type="subcellular location">
    <subcellularLocation>
        <location evidence="3">Cytoplasm</location>
    </subcellularLocation>
</comment>
<dbReference type="CDD" id="cd01734">
    <property type="entry name" value="YlxS_C"/>
    <property type="match status" value="1"/>
</dbReference>
<dbReference type="InterPro" id="IPR036847">
    <property type="entry name" value="RimP_C_sf"/>
</dbReference>
<dbReference type="PANTHER" id="PTHR33867">
    <property type="entry name" value="RIBOSOME MATURATION FACTOR RIMP"/>
    <property type="match status" value="1"/>
</dbReference>
<evidence type="ECO:0000259" key="4">
    <source>
        <dbReference type="Pfam" id="PF02576"/>
    </source>
</evidence>
<dbReference type="Pfam" id="PF02576">
    <property type="entry name" value="RimP_N"/>
    <property type="match status" value="1"/>
</dbReference>